<feature type="region of interest" description="Disordered" evidence="1">
    <location>
        <begin position="92"/>
        <end position="266"/>
    </location>
</feature>
<dbReference type="Proteomes" id="UP000193986">
    <property type="component" value="Unassembled WGS sequence"/>
</dbReference>
<keyword evidence="2" id="KW-0812">Transmembrane</keyword>
<proteinExistence type="predicted"/>
<comment type="caution">
    <text evidence="3">The sequence shown here is derived from an EMBL/GenBank/DDBJ whole genome shotgun (WGS) entry which is preliminary data.</text>
</comment>
<keyword evidence="4" id="KW-1185">Reference proteome</keyword>
<dbReference type="InParanoid" id="A0A1Y2BJG6"/>
<keyword evidence="2" id="KW-0472">Membrane</keyword>
<keyword evidence="2" id="KW-1133">Transmembrane helix</keyword>
<dbReference type="AlphaFoldDB" id="A0A1Y2BJG6"/>
<sequence length="356" mass="38416">MTTTTKATRNDTTRRPLFHSYTDDDSVIAATTTATSTNMRLMDMEMSNEIHRVGIGGGELASSAKYPQTSSNIGGGGVGAAMSTPRLQALRSEHAATYSPSHATYPTDPLDERMTTSSLMPSRRGFPRTPSPPPSTSSSYLPRTPYTSLLNPSPVHLNQPRQHSPPSSVSETSTPLRSSAYTSSPRSPYTYTSSSESPNTSYSRSPAASISRSPNTPSSSQSPTASSSSRSPNTSPRSPRSYFRLPLAYSPPSKRGKLSPAPDDIASDEKGSVSVIVLNDDDHEMALVHESRLAWQMSMIALGVLGMLAVLCAAGFVLFSRKLTCVSMSSISISTHRRRAVLWRYCKRDDVLIKSL</sequence>
<evidence type="ECO:0000313" key="3">
    <source>
        <dbReference type="EMBL" id="ORY34919.1"/>
    </source>
</evidence>
<name>A0A1Y2BJG6_9TREE</name>
<reference evidence="3 4" key="1">
    <citation type="submission" date="2016-07" db="EMBL/GenBank/DDBJ databases">
        <title>Pervasive Adenine N6-methylation of Active Genes in Fungi.</title>
        <authorList>
            <consortium name="DOE Joint Genome Institute"/>
            <person name="Mondo S.J."/>
            <person name="Dannebaum R.O."/>
            <person name="Kuo R.C."/>
            <person name="Labutti K."/>
            <person name="Haridas S."/>
            <person name="Kuo A."/>
            <person name="Salamov A."/>
            <person name="Ahrendt S.R."/>
            <person name="Lipzen A."/>
            <person name="Sullivan W."/>
            <person name="Andreopoulos W.B."/>
            <person name="Clum A."/>
            <person name="Lindquist E."/>
            <person name="Daum C."/>
            <person name="Ramamoorthy G.K."/>
            <person name="Gryganskyi A."/>
            <person name="Culley D."/>
            <person name="Magnuson J.K."/>
            <person name="James T.Y."/>
            <person name="O'Malley M.A."/>
            <person name="Stajich J.E."/>
            <person name="Spatafora J.W."/>
            <person name="Visel A."/>
            <person name="Grigoriev I.V."/>
        </authorList>
    </citation>
    <scope>NUCLEOTIDE SEQUENCE [LARGE SCALE GENOMIC DNA]</scope>
    <source>
        <strain evidence="3 4">68-887.2</strain>
    </source>
</reference>
<evidence type="ECO:0000256" key="2">
    <source>
        <dbReference type="SAM" id="Phobius"/>
    </source>
</evidence>
<gene>
    <name evidence="3" type="ORF">BCR39DRAFT_137396</name>
</gene>
<feature type="compositionally biased region" description="Low complexity" evidence="1">
    <location>
        <begin position="136"/>
        <end position="148"/>
    </location>
</feature>
<feature type="compositionally biased region" description="Low complexity" evidence="1">
    <location>
        <begin position="164"/>
        <end position="241"/>
    </location>
</feature>
<evidence type="ECO:0000256" key="1">
    <source>
        <dbReference type="SAM" id="MobiDB-lite"/>
    </source>
</evidence>
<protein>
    <submittedName>
        <fullName evidence="3">Uncharacterized protein</fullName>
    </submittedName>
</protein>
<evidence type="ECO:0000313" key="4">
    <source>
        <dbReference type="Proteomes" id="UP000193986"/>
    </source>
</evidence>
<accession>A0A1Y2BJG6</accession>
<dbReference type="EMBL" id="MCFC01000002">
    <property type="protein sequence ID" value="ORY34919.1"/>
    <property type="molecule type" value="Genomic_DNA"/>
</dbReference>
<feature type="transmembrane region" description="Helical" evidence="2">
    <location>
        <begin position="293"/>
        <end position="319"/>
    </location>
</feature>
<organism evidence="3 4">
    <name type="scientific">Naematelia encephala</name>
    <dbReference type="NCBI Taxonomy" id="71784"/>
    <lineage>
        <taxon>Eukaryota</taxon>
        <taxon>Fungi</taxon>
        <taxon>Dikarya</taxon>
        <taxon>Basidiomycota</taxon>
        <taxon>Agaricomycotina</taxon>
        <taxon>Tremellomycetes</taxon>
        <taxon>Tremellales</taxon>
        <taxon>Naemateliaceae</taxon>
        <taxon>Naematelia</taxon>
    </lineage>
</organism>